<comment type="caution">
    <text evidence="1">The sequence shown here is derived from an EMBL/GenBank/DDBJ whole genome shotgun (WGS) entry which is preliminary data.</text>
</comment>
<dbReference type="Proteomes" id="UP000198427">
    <property type="component" value="Unassembled WGS sequence"/>
</dbReference>
<proteinExistence type="predicted"/>
<evidence type="ECO:0000313" key="2">
    <source>
        <dbReference type="Proteomes" id="UP000198427"/>
    </source>
</evidence>
<evidence type="ECO:0000313" key="1">
    <source>
        <dbReference type="EMBL" id="SNS01883.1"/>
    </source>
</evidence>
<dbReference type="AlphaFoldDB" id="A0AA94IVS3"/>
<keyword evidence="2" id="KW-1185">Reference proteome</keyword>
<dbReference type="EMBL" id="FZNZ01000029">
    <property type="protein sequence ID" value="SNS01883.1"/>
    <property type="molecule type" value="Genomic_DNA"/>
</dbReference>
<accession>A0AA94IVS3</accession>
<name>A0AA94IVS3_9BACT</name>
<gene>
    <name evidence="1" type="ORF">SAMN06265364_1291</name>
</gene>
<reference evidence="1 2" key="1">
    <citation type="submission" date="2017-06" db="EMBL/GenBank/DDBJ databases">
        <authorList>
            <person name="Varghese N."/>
            <person name="Submissions S."/>
        </authorList>
    </citation>
    <scope>NUCLEOTIDE SEQUENCE [LARGE SCALE GENOMIC DNA]</scope>
    <source>
        <strain evidence="1 2">DSM 26989</strain>
    </source>
</reference>
<sequence>MGTNHSEVAFFIFQNSIGTYQLIDRKQTKYQEILFQSYSPLLHPKSITPSFEQCRHKVY</sequence>
<protein>
    <submittedName>
        <fullName evidence="1">Uncharacterized protein</fullName>
    </submittedName>
</protein>
<organism evidence="1 2">
    <name type="scientific">Prevotella jejuni</name>
    <dbReference type="NCBI Taxonomy" id="1177574"/>
    <lineage>
        <taxon>Bacteria</taxon>
        <taxon>Pseudomonadati</taxon>
        <taxon>Bacteroidota</taxon>
        <taxon>Bacteroidia</taxon>
        <taxon>Bacteroidales</taxon>
        <taxon>Prevotellaceae</taxon>
        <taxon>Prevotella</taxon>
    </lineage>
</organism>